<reference evidence="10" key="2">
    <citation type="submission" date="2021-04" db="EMBL/GenBank/DDBJ databases">
        <title>Taxonomy of Flavobacteriaceae bacterium ZY171143.</title>
        <authorList>
            <person name="Li F."/>
        </authorList>
    </citation>
    <scope>NUCLEOTIDE SEQUENCE [LARGE SCALE GENOMIC DNA]</scope>
    <source>
        <strain evidence="10">ZY171143</strain>
    </source>
</reference>
<name>A0ABX7XGE3_9FLAO</name>
<comment type="subcellular location">
    <subcellularLocation>
        <location evidence="1 7">Cell membrane</location>
        <topology evidence="1 7">Multi-pass membrane protein</topology>
    </subcellularLocation>
</comment>
<accession>A0ABX7XGE3</accession>
<gene>
    <name evidence="9" type="ORF">J9309_06305</name>
</gene>
<evidence type="ECO:0000256" key="5">
    <source>
        <dbReference type="ARBA" id="ARBA00022989"/>
    </source>
</evidence>
<keyword evidence="10" id="KW-1185">Reference proteome</keyword>
<evidence type="ECO:0000313" key="9">
    <source>
        <dbReference type="EMBL" id="QTV06915.1"/>
    </source>
</evidence>
<dbReference type="RefSeq" id="WP_230477701.1">
    <property type="nucleotide sequence ID" value="NZ_CP072842.1"/>
</dbReference>
<keyword evidence="3 7" id="KW-1003">Cell membrane</keyword>
<dbReference type="InterPro" id="IPR032816">
    <property type="entry name" value="VTT_dom"/>
</dbReference>
<evidence type="ECO:0000313" key="10">
    <source>
        <dbReference type="Proteomes" id="UP000672011"/>
    </source>
</evidence>
<evidence type="ECO:0000256" key="1">
    <source>
        <dbReference type="ARBA" id="ARBA00004651"/>
    </source>
</evidence>
<comment type="similarity">
    <text evidence="2 7">Belongs to the DedA family.</text>
</comment>
<proteinExistence type="inferred from homology"/>
<dbReference type="Pfam" id="PF09335">
    <property type="entry name" value="VTT_dom"/>
    <property type="match status" value="1"/>
</dbReference>
<keyword evidence="6 7" id="KW-0472">Membrane</keyword>
<dbReference type="EMBL" id="CP072842">
    <property type="protein sequence ID" value="QTV06915.1"/>
    <property type="molecule type" value="Genomic_DNA"/>
</dbReference>
<evidence type="ECO:0000256" key="2">
    <source>
        <dbReference type="ARBA" id="ARBA00010792"/>
    </source>
</evidence>
<reference evidence="9 10" key="1">
    <citation type="journal article" date="2021" name="Int. J. Syst. Evol. Microbiol.">
        <title>Faecalibacter bovis sp. nov., isolated from cow faeces.</title>
        <authorList>
            <person name="Li F."/>
            <person name="Zhao W."/>
            <person name="Hong Q."/>
            <person name="Shao Q."/>
            <person name="Song J."/>
            <person name="Yang S."/>
        </authorList>
    </citation>
    <scope>NUCLEOTIDE SEQUENCE [LARGE SCALE GENOMIC DNA]</scope>
    <source>
        <strain evidence="9 10">ZY171143</strain>
    </source>
</reference>
<evidence type="ECO:0000256" key="7">
    <source>
        <dbReference type="RuleBase" id="RU367016"/>
    </source>
</evidence>
<dbReference type="InterPro" id="IPR058127">
    <property type="entry name" value="DedA"/>
</dbReference>
<dbReference type="Proteomes" id="UP000672011">
    <property type="component" value="Chromosome"/>
</dbReference>
<dbReference type="NCBIfam" id="NF008102">
    <property type="entry name" value="PRK10847.1"/>
    <property type="match status" value="1"/>
</dbReference>
<keyword evidence="5 7" id="KW-1133">Transmembrane helix</keyword>
<feature type="transmembrane region" description="Helical" evidence="7">
    <location>
        <begin position="159"/>
        <end position="181"/>
    </location>
</feature>
<evidence type="ECO:0000256" key="3">
    <source>
        <dbReference type="ARBA" id="ARBA00022475"/>
    </source>
</evidence>
<protein>
    <submittedName>
        <fullName evidence="9">DedA family protein</fullName>
    </submittedName>
</protein>
<feature type="transmembrane region" description="Helical" evidence="7">
    <location>
        <begin position="193"/>
        <end position="210"/>
    </location>
</feature>
<sequence>MEILLNLFDFVMHIDQHLNQFANDYGLWLYAILFLIIFVETGVVVMPFLPGDSLLFAAGMVAALPDNDLNVWIIMGLLIIAAILGDTLNYSIGRSIGYKAVQIKIFGKQFVLPEHLDKTHEFYEKYGAKTIVIARFVPIVRTLAPFVAGIGKMSYKTFLTYNVVGGIIWIVSLTLAGYFLGSVQWVQENFSKVVLAIIVISLFPLFYEVFKDKFTKKEA</sequence>
<organism evidence="9 10">
    <name type="scientific">Faecalibacter bovis</name>
    <dbReference type="NCBI Taxonomy" id="2898187"/>
    <lineage>
        <taxon>Bacteria</taxon>
        <taxon>Pseudomonadati</taxon>
        <taxon>Bacteroidota</taxon>
        <taxon>Flavobacteriia</taxon>
        <taxon>Flavobacteriales</taxon>
        <taxon>Weeksellaceae</taxon>
        <taxon>Faecalibacter</taxon>
    </lineage>
</organism>
<dbReference type="InterPro" id="IPR032818">
    <property type="entry name" value="DedA-like"/>
</dbReference>
<keyword evidence="4 7" id="KW-0812">Transmembrane</keyword>
<dbReference type="PANTHER" id="PTHR30353:SF0">
    <property type="entry name" value="TRANSMEMBRANE PROTEIN"/>
    <property type="match status" value="1"/>
</dbReference>
<feature type="transmembrane region" description="Helical" evidence="7">
    <location>
        <begin position="69"/>
        <end position="90"/>
    </location>
</feature>
<feature type="transmembrane region" description="Helical" evidence="7">
    <location>
        <begin position="27"/>
        <end position="49"/>
    </location>
</feature>
<feature type="domain" description="VTT" evidence="8">
    <location>
        <begin position="49"/>
        <end position="178"/>
    </location>
</feature>
<evidence type="ECO:0000259" key="8">
    <source>
        <dbReference type="Pfam" id="PF09335"/>
    </source>
</evidence>
<dbReference type="PANTHER" id="PTHR30353">
    <property type="entry name" value="INNER MEMBRANE PROTEIN DEDA-RELATED"/>
    <property type="match status" value="1"/>
</dbReference>
<evidence type="ECO:0000256" key="4">
    <source>
        <dbReference type="ARBA" id="ARBA00022692"/>
    </source>
</evidence>
<evidence type="ECO:0000256" key="6">
    <source>
        <dbReference type="ARBA" id="ARBA00023136"/>
    </source>
</evidence>